<evidence type="ECO:0000313" key="11">
    <source>
        <dbReference type="Proteomes" id="UP000070544"/>
    </source>
</evidence>
<dbReference type="PANTHER" id="PTHR13355:SF11">
    <property type="entry name" value="GLUCOSAMINE 6-PHOSPHATE N-ACETYLTRANSFERASE"/>
    <property type="match status" value="1"/>
</dbReference>
<dbReference type="EMBL" id="KQ965748">
    <property type="protein sequence ID" value="KXS17100.1"/>
    <property type="molecule type" value="Genomic_DNA"/>
</dbReference>
<dbReference type="GO" id="GO:0005789">
    <property type="term" value="C:endoplasmic reticulum membrane"/>
    <property type="evidence" value="ECO:0007669"/>
    <property type="project" value="UniProtKB-SubCell"/>
</dbReference>
<accession>A0A139AJZ3</accession>
<sequence length="227" mass="25508">MAPRDDSLGDLFSRHLISKEVQASMVPGYLLRPLQPTDYEKGFLECLGHLTTVGEITKAQFMDRFAYLKQHNYEYFTIVIENVQTSRIAAAGTVMVERKFIHQNGLVGHIEDIVSHPDARGKNLGKAIIDALKHIGASVGCYKIILDCSEKNIPFYVKCGFSKQEYEMVRRSGSCLLLSVPPTHTRHVTDRSGAFLRATLPRSSEGRPALDMRICDAICAYWSHLHL</sequence>
<dbReference type="PROSITE" id="PS51186">
    <property type="entry name" value="GNAT"/>
    <property type="match status" value="1"/>
</dbReference>
<dbReference type="InterPro" id="IPR039143">
    <property type="entry name" value="GNPNAT1-like"/>
</dbReference>
<dbReference type="InterPro" id="IPR000182">
    <property type="entry name" value="GNAT_dom"/>
</dbReference>
<evidence type="ECO:0000256" key="8">
    <source>
        <dbReference type="RuleBase" id="RU365086"/>
    </source>
</evidence>
<evidence type="ECO:0000256" key="3">
    <source>
        <dbReference type="ARBA" id="ARBA00011738"/>
    </source>
</evidence>
<dbReference type="FunFam" id="3.40.630.30:FF:000048">
    <property type="entry name" value="Glucosamine 6-phosphate N-acetyltransferase"/>
    <property type="match status" value="1"/>
</dbReference>
<dbReference type="GO" id="GO:0004343">
    <property type="term" value="F:glucosamine 6-phosphate N-acetyltransferase activity"/>
    <property type="evidence" value="ECO:0007669"/>
    <property type="project" value="UniProtKB-UniRule"/>
</dbReference>
<dbReference type="Gene3D" id="3.40.630.30">
    <property type="match status" value="1"/>
</dbReference>
<comment type="subcellular location">
    <subcellularLocation>
        <location evidence="1">Endomembrane system</location>
        <topology evidence="1">Peripheral membrane protein</topology>
    </subcellularLocation>
    <subcellularLocation>
        <location evidence="2">Endoplasmic reticulum membrane</location>
    </subcellularLocation>
</comment>
<keyword evidence="4 8" id="KW-0808">Transferase</keyword>
<dbReference type="GO" id="GO:0006048">
    <property type="term" value="P:UDP-N-acetylglucosamine biosynthetic process"/>
    <property type="evidence" value="ECO:0007669"/>
    <property type="project" value="UniProtKB-UniRule"/>
</dbReference>
<organism evidence="10 11">
    <name type="scientific">Gonapodya prolifera (strain JEL478)</name>
    <name type="common">Monoblepharis prolifera</name>
    <dbReference type="NCBI Taxonomy" id="1344416"/>
    <lineage>
        <taxon>Eukaryota</taxon>
        <taxon>Fungi</taxon>
        <taxon>Fungi incertae sedis</taxon>
        <taxon>Chytridiomycota</taxon>
        <taxon>Chytridiomycota incertae sedis</taxon>
        <taxon>Monoblepharidomycetes</taxon>
        <taxon>Monoblepharidales</taxon>
        <taxon>Gonapodyaceae</taxon>
        <taxon>Gonapodya</taxon>
    </lineage>
</organism>
<evidence type="ECO:0000259" key="9">
    <source>
        <dbReference type="PROSITE" id="PS51186"/>
    </source>
</evidence>
<comment type="subunit">
    <text evidence="3">Homodimer.</text>
</comment>
<keyword evidence="11" id="KW-1185">Reference proteome</keyword>
<dbReference type="OMA" id="EHEMARY"/>
<evidence type="ECO:0000256" key="6">
    <source>
        <dbReference type="ARBA" id="ARBA00023136"/>
    </source>
</evidence>
<dbReference type="CDD" id="cd04301">
    <property type="entry name" value="NAT_SF"/>
    <property type="match status" value="1"/>
</dbReference>
<dbReference type="STRING" id="1344416.A0A139AJZ3"/>
<gene>
    <name evidence="10" type="ORF">M427DRAFT_110559</name>
</gene>
<dbReference type="AlphaFoldDB" id="A0A139AJZ3"/>
<name>A0A139AJZ3_GONPJ</name>
<dbReference type="PANTHER" id="PTHR13355">
    <property type="entry name" value="GLUCOSAMINE 6-PHOSPHATE N-ACETYLTRANSFERASE"/>
    <property type="match status" value="1"/>
</dbReference>
<dbReference type="InterPro" id="IPR016181">
    <property type="entry name" value="Acyl_CoA_acyltransferase"/>
</dbReference>
<evidence type="ECO:0000256" key="1">
    <source>
        <dbReference type="ARBA" id="ARBA00004184"/>
    </source>
</evidence>
<comment type="similarity">
    <text evidence="8">Belongs to the acetyltransferase family. GNA1 subfamily.</text>
</comment>
<evidence type="ECO:0000256" key="4">
    <source>
        <dbReference type="ARBA" id="ARBA00022679"/>
    </source>
</evidence>
<dbReference type="EC" id="2.3.1.4" evidence="8"/>
<keyword evidence="7 8" id="KW-0012">Acyltransferase</keyword>
<feature type="domain" description="N-acetyltransferase" evidence="9">
    <location>
        <begin position="29"/>
        <end position="183"/>
    </location>
</feature>
<comment type="pathway">
    <text evidence="8">Nucleotide-sugar biosynthesis; UDP-N-acetyl-alpha-D-glucosamine biosynthesis; N-acetyl-alpha-D-glucosamine 1-phosphate from alpha-D-glucosamine 6-phosphate (route I): step 1/2.</text>
</comment>
<keyword evidence="6" id="KW-0472">Membrane</keyword>
<evidence type="ECO:0000256" key="2">
    <source>
        <dbReference type="ARBA" id="ARBA00004586"/>
    </source>
</evidence>
<evidence type="ECO:0000256" key="7">
    <source>
        <dbReference type="ARBA" id="ARBA00023315"/>
    </source>
</evidence>
<reference evidence="10 11" key="1">
    <citation type="journal article" date="2015" name="Genome Biol. Evol.">
        <title>Phylogenomic analyses indicate that early fungi evolved digesting cell walls of algal ancestors of land plants.</title>
        <authorList>
            <person name="Chang Y."/>
            <person name="Wang S."/>
            <person name="Sekimoto S."/>
            <person name="Aerts A.L."/>
            <person name="Choi C."/>
            <person name="Clum A."/>
            <person name="LaButti K.M."/>
            <person name="Lindquist E.A."/>
            <person name="Yee Ngan C."/>
            <person name="Ohm R.A."/>
            <person name="Salamov A.A."/>
            <person name="Grigoriev I.V."/>
            <person name="Spatafora J.W."/>
            <person name="Berbee M.L."/>
        </authorList>
    </citation>
    <scope>NUCLEOTIDE SEQUENCE [LARGE SCALE GENOMIC DNA]</scope>
    <source>
        <strain evidence="10 11">JEL478</strain>
    </source>
</reference>
<comment type="catalytic activity">
    <reaction evidence="8">
        <text>D-glucosamine 6-phosphate + acetyl-CoA = N-acetyl-D-glucosamine 6-phosphate + CoA + H(+)</text>
        <dbReference type="Rhea" id="RHEA:10292"/>
        <dbReference type="ChEBI" id="CHEBI:15378"/>
        <dbReference type="ChEBI" id="CHEBI:57287"/>
        <dbReference type="ChEBI" id="CHEBI:57288"/>
        <dbReference type="ChEBI" id="CHEBI:57513"/>
        <dbReference type="ChEBI" id="CHEBI:58725"/>
        <dbReference type="EC" id="2.3.1.4"/>
    </reaction>
</comment>
<dbReference type="Pfam" id="PF00583">
    <property type="entry name" value="Acetyltransf_1"/>
    <property type="match status" value="1"/>
</dbReference>
<evidence type="ECO:0000256" key="5">
    <source>
        <dbReference type="ARBA" id="ARBA00022824"/>
    </source>
</evidence>
<protein>
    <recommendedName>
        <fullName evidence="8">Glucosamine 6-phosphate N-acetyltransferase</fullName>
        <ecNumber evidence="8">2.3.1.4</ecNumber>
    </recommendedName>
</protein>
<evidence type="ECO:0000313" key="10">
    <source>
        <dbReference type="EMBL" id="KXS17100.1"/>
    </source>
</evidence>
<dbReference type="UniPathway" id="UPA00113">
    <property type="reaction ID" value="UER00529"/>
</dbReference>
<keyword evidence="5" id="KW-0256">Endoplasmic reticulum</keyword>
<proteinExistence type="inferred from homology"/>
<dbReference type="SUPFAM" id="SSF55729">
    <property type="entry name" value="Acyl-CoA N-acyltransferases (Nat)"/>
    <property type="match status" value="1"/>
</dbReference>
<dbReference type="Proteomes" id="UP000070544">
    <property type="component" value="Unassembled WGS sequence"/>
</dbReference>
<dbReference type="OrthoDB" id="10039976at2759"/>